<name>A0A0H3DUH7_EDWTF</name>
<dbReference type="AlphaFoldDB" id="A0A0H3DUH7"/>
<evidence type="ECO:0000313" key="1">
    <source>
        <dbReference type="EMBL" id="ADM42302.1"/>
    </source>
</evidence>
<dbReference type="KEGG" id="etd:ETAF_2197"/>
<evidence type="ECO:0000313" key="2">
    <source>
        <dbReference type="Proteomes" id="UP000002230"/>
    </source>
</evidence>
<dbReference type="EMBL" id="CP002154">
    <property type="protein sequence ID" value="ADM42302.1"/>
    <property type="molecule type" value="Genomic_DNA"/>
</dbReference>
<proteinExistence type="predicted"/>
<reference evidence="1 2" key="2">
    <citation type="journal article" date="2011" name="BMC Immunol.">
        <title>Comparison of static immersion and intravenous injection systems for exposure of zebrafish embryos to the natural pathogen Edwardsiella tarda.</title>
        <authorList>
            <person name="van Soest J.J."/>
            <person name="Stockhammer O.W."/>
            <person name="Ordas A."/>
            <person name="Bloemberg G.V."/>
            <person name="Spaink H.P."/>
            <person name="Meijer A.H."/>
        </authorList>
    </citation>
    <scope>NUCLEOTIDE SEQUENCE [LARGE SCALE GENOMIC DNA]</scope>
    <source>
        <strain evidence="1 2">FL6-60</strain>
    </source>
</reference>
<reference evidence="2" key="1">
    <citation type="submission" date="2010-08" db="EMBL/GenBank/DDBJ databases">
        <title>Genome comparisons of Edwardsiella bacteria analysed using deep sequencing technology.</title>
        <authorList>
            <person name="van Soest J.J."/>
            <person name="Henkel C.V."/>
            <person name="Jansen H.J."/>
            <person name="van den Hondel C.A.M.J.J."/>
            <person name="Bloemberg G.V."/>
            <person name="Meijer A.H."/>
            <person name="Spaink H.P."/>
        </authorList>
    </citation>
    <scope>NUCLEOTIDE SEQUENCE [LARGE SCALE GENOMIC DNA]</scope>
    <source>
        <strain evidence="2">FL6-60</strain>
    </source>
</reference>
<keyword evidence="2" id="KW-1185">Reference proteome</keyword>
<gene>
    <name evidence="1" type="ordered locus">ETAF_2197</name>
</gene>
<protein>
    <submittedName>
        <fullName evidence="1">Uncharacterized protein</fullName>
    </submittedName>
</protein>
<accession>A0A0H3DUH7</accession>
<dbReference type="Proteomes" id="UP000002230">
    <property type="component" value="Chromosome"/>
</dbReference>
<dbReference type="HOGENOM" id="CLU_3232911_0_0_6"/>
<sequence length="43" mass="5151">MKYLIFAKKTDSFVYGQSALFGYIQRSVRIICCLFTYQSLRYQ</sequence>
<organism evidence="1 2">
    <name type="scientific">Edwardsiella tarda (strain FL6-60)</name>
    <dbReference type="NCBI Taxonomy" id="718251"/>
    <lineage>
        <taxon>Bacteria</taxon>
        <taxon>Pseudomonadati</taxon>
        <taxon>Pseudomonadota</taxon>
        <taxon>Gammaproteobacteria</taxon>
        <taxon>Enterobacterales</taxon>
        <taxon>Hafniaceae</taxon>
        <taxon>Edwardsiella</taxon>
    </lineage>
</organism>